<sequence length="233" mass="26030">MGPGGFPVITPLGRMHLRADMRTRVMCVDFGVTMDTLRVLGPYVVMVPMLEPASASLLAPRALRDCYVAAHGVLLHCSELAYLCAPMTRIFAVFRARRRYVLCCDDYDVLRTHVGGSAFSVRRFTDADFERVRVLELYNYNYCGEYQLVLLPSVRLLRQLQSCATYCLDDGHGWLAVDACECPLSRFRFALPSSPRANAPPATPPAAWPLERSQTPAETLLPPARPLEPPKLK</sequence>
<evidence type="ECO:0000313" key="5">
    <source>
        <dbReference type="EMBL" id="QHW17251.1"/>
    </source>
</evidence>
<proteinExistence type="predicted"/>
<dbReference type="EMBL" id="MH646551">
    <property type="protein sequence ID" value="AZT86277.1"/>
    <property type="molecule type" value="Genomic_DNA"/>
</dbReference>
<dbReference type="Proteomes" id="UP000613226">
    <property type="component" value="Segment"/>
</dbReference>
<feature type="region of interest" description="Disordered" evidence="1">
    <location>
        <begin position="194"/>
        <end position="233"/>
    </location>
</feature>
<protein>
    <submittedName>
        <fullName evidence="2">MC145R</fullName>
    </submittedName>
</protein>
<evidence type="ECO:0000313" key="4">
    <source>
        <dbReference type="EMBL" id="QHW17069.1"/>
    </source>
</evidence>
<gene>
    <name evidence="2" type="primary">MC145R</name>
    <name evidence="2" type="ORF">MOCVgp145</name>
</gene>
<name>A0A3Q9NN57_9POXV</name>
<evidence type="ECO:0000313" key="6">
    <source>
        <dbReference type="EMBL" id="QHW17952.1"/>
    </source>
</evidence>
<dbReference type="EMBL" id="MN931743">
    <property type="protein sequence ID" value="QHW17069.1"/>
    <property type="molecule type" value="Genomic_DNA"/>
</dbReference>
<reference evidence="2" key="1">
    <citation type="submission" date="2018-07" db="EMBL/GenBank/DDBJ databases">
        <title>Illumina sequencing of clinical samples for virus detection in a public health laboratory: a feasibility study.</title>
        <authorList>
            <person name="Huang B."/>
            <person name="Jennison A."/>
            <person name="Whiley D."/>
            <person name="McMahon J."/>
            <person name="Hewitson G."/>
            <person name="Graham R."/>
            <person name="De Jong A."/>
            <person name="Warrilow D."/>
        </authorList>
    </citation>
    <scope>NUCLEOTIDE SEQUENCE [LARGE SCALE GENOMIC DNA]</scope>
    <source>
        <strain evidence="2">Sercmolcont1</strain>
    </source>
</reference>
<dbReference type="Proteomes" id="UP000619037">
    <property type="component" value="Segment"/>
</dbReference>
<dbReference type="EMBL" id="MN931742">
    <property type="protein sequence ID" value="QHW16887.1"/>
    <property type="molecule type" value="Genomic_DNA"/>
</dbReference>
<dbReference type="EMBL" id="MN931749">
    <property type="protein sequence ID" value="QHW18131.1"/>
    <property type="molecule type" value="Genomic_DNA"/>
</dbReference>
<organism evidence="2">
    <name type="scientific">Molluscum contagiosum virus</name>
    <dbReference type="NCBI Taxonomy" id="10279"/>
    <lineage>
        <taxon>Viruses</taxon>
        <taxon>Varidnaviria</taxon>
        <taxon>Bamfordvirae</taxon>
        <taxon>Nucleocytoviricota</taxon>
        <taxon>Pokkesviricetes</taxon>
        <taxon>Chitovirales</taxon>
        <taxon>Poxviridae</taxon>
        <taxon>Chordopoxvirinae</taxon>
        <taxon>Molluscipoxvirus</taxon>
        <taxon>Molluscipoxvirus molluscum</taxon>
    </lineage>
</organism>
<dbReference type="EMBL" id="MN931744">
    <property type="protein sequence ID" value="QHW17251.1"/>
    <property type="molecule type" value="Genomic_DNA"/>
</dbReference>
<accession>A0A3Q9NN57</accession>
<dbReference type="InterPro" id="IPR009247">
    <property type="entry name" value="Chordopox_A35R"/>
</dbReference>
<dbReference type="Proteomes" id="UP000610093">
    <property type="component" value="Segment"/>
</dbReference>
<dbReference type="Pfam" id="PF05989">
    <property type="entry name" value="Chordopox_A35R"/>
    <property type="match status" value="1"/>
</dbReference>
<dbReference type="Proteomes" id="UP000602142">
    <property type="component" value="Segment"/>
</dbReference>
<dbReference type="EMBL" id="MN931748">
    <property type="protein sequence ID" value="QHW17952.1"/>
    <property type="molecule type" value="Genomic_DNA"/>
</dbReference>
<evidence type="ECO:0000313" key="2">
    <source>
        <dbReference type="EMBL" id="AZT86277.1"/>
    </source>
</evidence>
<evidence type="ECO:0000313" key="7">
    <source>
        <dbReference type="EMBL" id="QHW18131.1"/>
    </source>
</evidence>
<dbReference type="Proteomes" id="UP000630645">
    <property type="component" value="Segment"/>
</dbReference>
<dbReference type="Proteomes" id="UP000317426">
    <property type="component" value="Segment"/>
</dbReference>
<evidence type="ECO:0000313" key="3">
    <source>
        <dbReference type="EMBL" id="QHW16887.1"/>
    </source>
</evidence>
<reference evidence="3" key="2">
    <citation type="submission" date="2020-01" db="EMBL/GenBank/DDBJ databases">
        <title>Global genomic diversity of Molluscum contagiosum virus.</title>
        <authorList>
            <person name="Zorec T.M."/>
            <person name="Skubic L."/>
            <person name="Hosnjak L."/>
            <person name="Trcko K."/>
            <person name="Poljak M."/>
        </authorList>
    </citation>
    <scope>NUCLEOTIDE SEQUENCE</scope>
    <source>
        <strain evidence="3">MCV1_P02S01A</strain>
        <strain evidence="4">MCV1_P02S01B</strain>
        <strain evidence="5">MCV1_P02S02A</strain>
        <strain evidence="6">MCV1_P05S01A</strain>
        <strain evidence="7">MCV1_P05S02A</strain>
    </source>
</reference>
<evidence type="ECO:0000256" key="1">
    <source>
        <dbReference type="SAM" id="MobiDB-lite"/>
    </source>
</evidence>